<protein>
    <submittedName>
        <fullName evidence="2">Uncharacterized protein</fullName>
    </submittedName>
</protein>
<sequence length="134" mass="14499">SEPPTDPAAPESEENTAPVEALPDEPNEPEIPNDVKSEASEAPEEEASEQPELEDRGVKRRASSAFSDNEDDFKGSGDGVTPEEVFKGFDTTIDTKDVSTDYSIILERLEAEVTAAAQSFTPVRTVTAFPMPVR</sequence>
<proteinExistence type="predicted"/>
<feature type="compositionally biased region" description="Acidic residues" evidence="1">
    <location>
        <begin position="41"/>
        <end position="52"/>
    </location>
</feature>
<dbReference type="EMBL" id="GDQN01007078">
    <property type="protein sequence ID" value="JAT83976.1"/>
    <property type="molecule type" value="Transcribed_RNA"/>
</dbReference>
<evidence type="ECO:0000256" key="1">
    <source>
        <dbReference type="SAM" id="MobiDB-lite"/>
    </source>
</evidence>
<dbReference type="AlphaFoldDB" id="A0A1E1WAI2"/>
<accession>A0A1E1WAI2</accession>
<feature type="non-terminal residue" evidence="2">
    <location>
        <position position="1"/>
    </location>
</feature>
<reference evidence="2" key="1">
    <citation type="submission" date="2015-09" db="EMBL/GenBank/DDBJ databases">
        <title>De novo assembly of Pectinophora gossypiella (Pink Bollworm) gut transcriptome.</title>
        <authorList>
            <person name="Tassone E.E."/>
        </authorList>
    </citation>
    <scope>NUCLEOTIDE SEQUENCE</scope>
</reference>
<evidence type="ECO:0000313" key="2">
    <source>
        <dbReference type="EMBL" id="JAT83976.1"/>
    </source>
</evidence>
<dbReference type="OrthoDB" id="61560at2759"/>
<name>A0A1E1WAI2_PECGO</name>
<feature type="region of interest" description="Disordered" evidence="1">
    <location>
        <begin position="1"/>
        <end position="84"/>
    </location>
</feature>
<organism evidence="2">
    <name type="scientific">Pectinophora gossypiella</name>
    <name type="common">Cotton pink bollworm</name>
    <name type="synonym">Depressaria gossypiella</name>
    <dbReference type="NCBI Taxonomy" id="13191"/>
    <lineage>
        <taxon>Eukaryota</taxon>
        <taxon>Metazoa</taxon>
        <taxon>Ecdysozoa</taxon>
        <taxon>Arthropoda</taxon>
        <taxon>Hexapoda</taxon>
        <taxon>Insecta</taxon>
        <taxon>Pterygota</taxon>
        <taxon>Neoptera</taxon>
        <taxon>Endopterygota</taxon>
        <taxon>Lepidoptera</taxon>
        <taxon>Glossata</taxon>
        <taxon>Ditrysia</taxon>
        <taxon>Gelechioidea</taxon>
        <taxon>Gelechiidae</taxon>
        <taxon>Apatetrinae</taxon>
        <taxon>Pectinophora</taxon>
    </lineage>
</organism>
<feature type="non-terminal residue" evidence="2">
    <location>
        <position position="134"/>
    </location>
</feature>
<gene>
    <name evidence="2" type="ORF">g.2711</name>
</gene>